<feature type="domain" description="Pterin-binding" evidence="10">
    <location>
        <begin position="81"/>
        <end position="334"/>
    </location>
</feature>
<proteinExistence type="inferred from homology"/>
<dbReference type="InterPro" id="IPR011005">
    <property type="entry name" value="Dihydropteroate_synth-like_sf"/>
</dbReference>
<evidence type="ECO:0000256" key="4">
    <source>
        <dbReference type="ARBA" id="ARBA00012458"/>
    </source>
</evidence>
<keyword evidence="5 9" id="KW-0808">Transferase</keyword>
<dbReference type="Proteomes" id="UP001595799">
    <property type="component" value="Unassembled WGS sequence"/>
</dbReference>
<dbReference type="RefSeq" id="WP_382421294.1">
    <property type="nucleotide sequence ID" value="NZ_JBHSCW010000003.1"/>
</dbReference>
<dbReference type="SUPFAM" id="SSF51717">
    <property type="entry name" value="Dihydropteroate synthetase-like"/>
    <property type="match status" value="1"/>
</dbReference>
<dbReference type="PROSITE" id="PS00793">
    <property type="entry name" value="DHPS_2"/>
    <property type="match status" value="1"/>
</dbReference>
<dbReference type="NCBIfam" id="TIGR01496">
    <property type="entry name" value="DHPS"/>
    <property type="match status" value="1"/>
</dbReference>
<evidence type="ECO:0000313" key="11">
    <source>
        <dbReference type="EMBL" id="MFC4350951.1"/>
    </source>
</evidence>
<dbReference type="EC" id="2.5.1.15" evidence="4 9"/>
<comment type="catalytic activity">
    <reaction evidence="1">
        <text>(7,8-dihydropterin-6-yl)methyl diphosphate + 4-aminobenzoate = 7,8-dihydropteroate + diphosphate</text>
        <dbReference type="Rhea" id="RHEA:19949"/>
        <dbReference type="ChEBI" id="CHEBI:17836"/>
        <dbReference type="ChEBI" id="CHEBI:17839"/>
        <dbReference type="ChEBI" id="CHEBI:33019"/>
        <dbReference type="ChEBI" id="CHEBI:72950"/>
        <dbReference type="EC" id="2.5.1.15"/>
    </reaction>
</comment>
<name>A0ABV8UJC5_9PROT</name>
<dbReference type="InterPro" id="IPR000489">
    <property type="entry name" value="Pterin-binding_dom"/>
</dbReference>
<comment type="similarity">
    <text evidence="9">Belongs to the DHPS family.</text>
</comment>
<comment type="function">
    <text evidence="9">Catalyzes the condensation of para-aminobenzoate (pABA) with 6-hydroxymethyl-7,8-dihydropterin diphosphate (DHPt-PP) to form 7,8-dihydropteroate (H2Pte), the immediate precursor of folate derivatives.</text>
</comment>
<reference evidence="12" key="1">
    <citation type="journal article" date="2019" name="Int. J. Syst. Evol. Microbiol.">
        <title>The Global Catalogue of Microorganisms (GCM) 10K type strain sequencing project: providing services to taxonomists for standard genome sequencing and annotation.</title>
        <authorList>
            <consortium name="The Broad Institute Genomics Platform"/>
            <consortium name="The Broad Institute Genome Sequencing Center for Infectious Disease"/>
            <person name="Wu L."/>
            <person name="Ma J."/>
        </authorList>
    </citation>
    <scope>NUCLEOTIDE SEQUENCE [LARGE SCALE GENOMIC DNA]</scope>
    <source>
        <strain evidence="12">CECT 8472</strain>
    </source>
</reference>
<sequence>MTQRKLYLQPDGLSLEQQSESPLLAGGPYSFSHCIRATREDNGSLRRDRVAAKALGPEDQARLEALVKPRATFAGIDMTRPSVMGVVNVTPDSFSDGGQRFDADKAIEDGLAMWKAGAAIVDVGGESTRPGAEPVPDEEEKRRVLPVVRELSAQGVRVSIDSYHASVLEAAVEAGAVAINDITALCGDPRSLEVVAASGVPVILMHMQGRPQTMQKSPSYDDVALDVFDFLEERIHRCLEAGIARERIAVDPGVGFGKTLQHNLELLNRLALFHGLGCPILLGISRKSFISHLCGKLEPKERGPGTLAATLAGWARGVQMHRVHDVDEALQALQVWTAIDACAQQDAVD</sequence>
<organism evidence="11 12">
    <name type="scientific">Fodinicurvata halophila</name>
    <dbReference type="NCBI Taxonomy" id="1419723"/>
    <lineage>
        <taxon>Bacteria</taxon>
        <taxon>Pseudomonadati</taxon>
        <taxon>Pseudomonadota</taxon>
        <taxon>Alphaproteobacteria</taxon>
        <taxon>Rhodospirillales</taxon>
        <taxon>Rhodovibrionaceae</taxon>
        <taxon>Fodinicurvata</taxon>
    </lineage>
</organism>
<dbReference type="PANTHER" id="PTHR20941">
    <property type="entry name" value="FOLATE SYNTHESIS PROTEINS"/>
    <property type="match status" value="1"/>
</dbReference>
<evidence type="ECO:0000256" key="5">
    <source>
        <dbReference type="ARBA" id="ARBA00022679"/>
    </source>
</evidence>
<dbReference type="EMBL" id="JBHSCW010000003">
    <property type="protein sequence ID" value="MFC4350951.1"/>
    <property type="molecule type" value="Genomic_DNA"/>
</dbReference>
<dbReference type="Pfam" id="PF00809">
    <property type="entry name" value="Pterin_bind"/>
    <property type="match status" value="1"/>
</dbReference>
<comment type="pathway">
    <text evidence="3 9">Cofactor biosynthesis; tetrahydrofolate biosynthesis; 7,8-dihydrofolate from 2-amino-4-hydroxy-6-hydroxymethyl-7,8-dihydropteridine diphosphate and 4-aminobenzoate: step 1/2.</text>
</comment>
<comment type="caution">
    <text evidence="11">The sequence shown here is derived from an EMBL/GenBank/DDBJ whole genome shotgun (WGS) entry which is preliminary data.</text>
</comment>
<evidence type="ECO:0000256" key="6">
    <source>
        <dbReference type="ARBA" id="ARBA00022723"/>
    </source>
</evidence>
<dbReference type="InterPro" id="IPR006390">
    <property type="entry name" value="DHP_synth_dom"/>
</dbReference>
<gene>
    <name evidence="11" type="primary">folP</name>
    <name evidence="11" type="ORF">ACFOW6_05285</name>
</gene>
<dbReference type="Gene3D" id="3.20.20.20">
    <property type="entry name" value="Dihydropteroate synthase-like"/>
    <property type="match status" value="1"/>
</dbReference>
<evidence type="ECO:0000256" key="3">
    <source>
        <dbReference type="ARBA" id="ARBA00004763"/>
    </source>
</evidence>
<evidence type="ECO:0000256" key="2">
    <source>
        <dbReference type="ARBA" id="ARBA00001946"/>
    </source>
</evidence>
<evidence type="ECO:0000259" key="10">
    <source>
        <dbReference type="PROSITE" id="PS50972"/>
    </source>
</evidence>
<accession>A0ABV8UJC5</accession>
<evidence type="ECO:0000256" key="8">
    <source>
        <dbReference type="ARBA" id="ARBA00022909"/>
    </source>
</evidence>
<keyword evidence="12" id="KW-1185">Reference proteome</keyword>
<keyword evidence="7 9" id="KW-0460">Magnesium</keyword>
<evidence type="ECO:0000256" key="7">
    <source>
        <dbReference type="ARBA" id="ARBA00022842"/>
    </source>
</evidence>
<dbReference type="InterPro" id="IPR045031">
    <property type="entry name" value="DHP_synth-like"/>
</dbReference>
<dbReference type="PROSITE" id="PS50972">
    <property type="entry name" value="PTERIN_BINDING"/>
    <property type="match status" value="1"/>
</dbReference>
<keyword evidence="6 9" id="KW-0479">Metal-binding</keyword>
<comment type="cofactor">
    <cofactor evidence="2 9">
        <name>Mg(2+)</name>
        <dbReference type="ChEBI" id="CHEBI:18420"/>
    </cofactor>
</comment>
<dbReference type="PROSITE" id="PS00792">
    <property type="entry name" value="DHPS_1"/>
    <property type="match status" value="1"/>
</dbReference>
<evidence type="ECO:0000256" key="1">
    <source>
        <dbReference type="ARBA" id="ARBA00000012"/>
    </source>
</evidence>
<keyword evidence="8 9" id="KW-0289">Folate biosynthesis</keyword>
<evidence type="ECO:0000313" key="12">
    <source>
        <dbReference type="Proteomes" id="UP001595799"/>
    </source>
</evidence>
<dbReference type="CDD" id="cd00739">
    <property type="entry name" value="DHPS"/>
    <property type="match status" value="1"/>
</dbReference>
<dbReference type="PANTHER" id="PTHR20941:SF1">
    <property type="entry name" value="FOLIC ACID SYNTHESIS PROTEIN FOL1"/>
    <property type="match status" value="1"/>
</dbReference>
<protein>
    <recommendedName>
        <fullName evidence="4 9">Dihydropteroate synthase</fullName>
        <shortName evidence="9">DHPS</shortName>
        <ecNumber evidence="4 9">2.5.1.15</ecNumber>
    </recommendedName>
    <alternativeName>
        <fullName evidence="9">Dihydropteroate pyrophosphorylase</fullName>
    </alternativeName>
</protein>
<evidence type="ECO:0000256" key="9">
    <source>
        <dbReference type="RuleBase" id="RU361205"/>
    </source>
</evidence>
<dbReference type="GO" id="GO:0004156">
    <property type="term" value="F:dihydropteroate synthase activity"/>
    <property type="evidence" value="ECO:0007669"/>
    <property type="project" value="UniProtKB-EC"/>
</dbReference>